<sequence length="98" mass="10793">MSAREFIDRAEAEAKSAIERYERGYDMEPDSAIDVPRLAAALRAVLDLADGDATQAEALRTRANDFILGEARSWYVREAGERQARADALYGAITEALS</sequence>
<dbReference type="Proteomes" id="UP000019753">
    <property type="component" value="Unassembled WGS sequence"/>
</dbReference>
<dbReference type="EMBL" id="AXCW01000039">
    <property type="protein sequence ID" value="EYR64269.1"/>
    <property type="molecule type" value="Genomic_DNA"/>
</dbReference>
<evidence type="ECO:0000313" key="2">
    <source>
        <dbReference type="Proteomes" id="UP000019753"/>
    </source>
</evidence>
<proteinExistence type="predicted"/>
<accession>A0A021VSV4</accession>
<organism evidence="1 2">
    <name type="scientific">Actinotalea ferrariae CF5-4</name>
    <dbReference type="NCBI Taxonomy" id="948458"/>
    <lineage>
        <taxon>Bacteria</taxon>
        <taxon>Bacillati</taxon>
        <taxon>Actinomycetota</taxon>
        <taxon>Actinomycetes</taxon>
        <taxon>Micrococcales</taxon>
        <taxon>Cellulomonadaceae</taxon>
        <taxon>Actinotalea</taxon>
    </lineage>
</organism>
<dbReference type="RefSeq" id="WP_034223838.1">
    <property type="nucleotide sequence ID" value="NZ_AXCW01000039.1"/>
</dbReference>
<protein>
    <submittedName>
        <fullName evidence="1">Uncharacterized protein</fullName>
    </submittedName>
</protein>
<dbReference type="AlphaFoldDB" id="A0A021VSV4"/>
<reference evidence="1 2" key="1">
    <citation type="submission" date="2014-01" db="EMBL/GenBank/DDBJ databases">
        <title>Actinotalea ferrariae CF5-4.</title>
        <authorList>
            <person name="Chen F."/>
            <person name="Li Y."/>
            <person name="Wang G."/>
        </authorList>
    </citation>
    <scope>NUCLEOTIDE SEQUENCE [LARGE SCALE GENOMIC DNA]</scope>
    <source>
        <strain evidence="1 2">CF5-4</strain>
    </source>
</reference>
<evidence type="ECO:0000313" key="1">
    <source>
        <dbReference type="EMBL" id="EYR64269.1"/>
    </source>
</evidence>
<name>A0A021VSV4_9CELL</name>
<gene>
    <name evidence="1" type="ORF">N866_13545</name>
</gene>
<keyword evidence="2" id="KW-1185">Reference proteome</keyword>
<comment type="caution">
    <text evidence="1">The sequence shown here is derived from an EMBL/GenBank/DDBJ whole genome shotgun (WGS) entry which is preliminary data.</text>
</comment>